<dbReference type="PANTHER" id="PTHR43792:SF1">
    <property type="entry name" value="N-ACETYLTRANSFERASE DOMAIN-CONTAINING PROTEIN"/>
    <property type="match status" value="1"/>
</dbReference>
<feature type="domain" description="N-acetyltransferase" evidence="1">
    <location>
        <begin position="7"/>
        <end position="164"/>
    </location>
</feature>
<dbReference type="FunCoup" id="A0A3G9JY56">
    <property type="interactions" value="51"/>
</dbReference>
<dbReference type="InParanoid" id="A0A3G9JY56"/>
<dbReference type="EMBL" id="AP019309">
    <property type="protein sequence ID" value="BBH27929.1"/>
    <property type="molecule type" value="Genomic_DNA"/>
</dbReference>
<dbReference type="InterPro" id="IPR051531">
    <property type="entry name" value="N-acetyltransferase"/>
</dbReference>
<dbReference type="SUPFAM" id="SSF55729">
    <property type="entry name" value="Acyl-CoA N-acyltransferases (Nat)"/>
    <property type="match status" value="1"/>
</dbReference>
<reference evidence="2 3" key="1">
    <citation type="submission" date="2018-11" db="EMBL/GenBank/DDBJ databases">
        <title>Novel Erysipelotrichaceae bacterium isolated from small intestine of a swine.</title>
        <authorList>
            <person name="Kim J.S."/>
            <person name="Choe H."/>
            <person name="Lee Y.R."/>
            <person name="Kim K.M."/>
            <person name="Park D.S."/>
        </authorList>
    </citation>
    <scope>NUCLEOTIDE SEQUENCE [LARGE SCALE GENOMIC DNA]</scope>
    <source>
        <strain evidence="2 3">SG0102</strain>
    </source>
</reference>
<organism evidence="2 3">
    <name type="scientific">Intestinibaculum porci</name>
    <dbReference type="NCBI Taxonomy" id="2487118"/>
    <lineage>
        <taxon>Bacteria</taxon>
        <taxon>Bacillati</taxon>
        <taxon>Bacillota</taxon>
        <taxon>Erysipelotrichia</taxon>
        <taxon>Erysipelotrichales</taxon>
        <taxon>Erysipelotrichaceae</taxon>
        <taxon>Intestinibaculum</taxon>
    </lineage>
</organism>
<name>A0A3G9JY56_9FIRM</name>
<sequence>MIETERLLIRYLDQEDIDRLVTYRNKPEVARYQSWNHYSRFEAKGRIRYVQKHPYTGKPKDNTQLAITLKNGTLIGDLHLEVLNRNTVTIGYTLDSTYWGQGYGREAVRGLLEALKEFPQRKVIAYIYRQNDRSRKLLLDLGFHKFDESSFYDDEGYILRLDEEGS</sequence>
<dbReference type="Gene3D" id="3.40.630.30">
    <property type="match status" value="1"/>
</dbReference>
<dbReference type="InterPro" id="IPR000182">
    <property type="entry name" value="GNAT_dom"/>
</dbReference>
<dbReference type="InterPro" id="IPR016181">
    <property type="entry name" value="Acyl_CoA_acyltransferase"/>
</dbReference>
<dbReference type="AlphaFoldDB" id="A0A3G9JY56"/>
<gene>
    <name evidence="2" type="ORF">SG0102_28630</name>
</gene>
<proteinExistence type="predicted"/>
<accession>A0A3G9JY56</accession>
<protein>
    <submittedName>
        <fullName evidence="2">N-acetyltransferase</fullName>
    </submittedName>
</protein>
<dbReference type="KEGG" id="ebm:SG0102_28630"/>
<evidence type="ECO:0000313" key="3">
    <source>
        <dbReference type="Proteomes" id="UP000268059"/>
    </source>
</evidence>
<dbReference type="RefSeq" id="WP_125120604.1">
    <property type="nucleotide sequence ID" value="NZ_AP019309.1"/>
</dbReference>
<dbReference type="Proteomes" id="UP000268059">
    <property type="component" value="Chromosome"/>
</dbReference>
<keyword evidence="2" id="KW-0808">Transferase</keyword>
<dbReference type="Pfam" id="PF13302">
    <property type="entry name" value="Acetyltransf_3"/>
    <property type="match status" value="1"/>
</dbReference>
<dbReference type="PROSITE" id="PS51186">
    <property type="entry name" value="GNAT"/>
    <property type="match status" value="1"/>
</dbReference>
<dbReference type="GO" id="GO:0016747">
    <property type="term" value="F:acyltransferase activity, transferring groups other than amino-acyl groups"/>
    <property type="evidence" value="ECO:0007669"/>
    <property type="project" value="InterPro"/>
</dbReference>
<evidence type="ECO:0000313" key="2">
    <source>
        <dbReference type="EMBL" id="BBH27929.1"/>
    </source>
</evidence>
<evidence type="ECO:0000259" key="1">
    <source>
        <dbReference type="PROSITE" id="PS51186"/>
    </source>
</evidence>
<dbReference type="PANTHER" id="PTHR43792">
    <property type="entry name" value="GNAT FAMILY, PUTATIVE (AFU_ORTHOLOGUE AFUA_3G00765)-RELATED-RELATED"/>
    <property type="match status" value="1"/>
</dbReference>
<dbReference type="OrthoDB" id="9798081at2"/>
<keyword evidence="3" id="KW-1185">Reference proteome</keyword>